<dbReference type="Pfam" id="PF02637">
    <property type="entry name" value="GatB_Yqey"/>
    <property type="match status" value="1"/>
</dbReference>
<evidence type="ECO:0000256" key="7">
    <source>
        <dbReference type="ARBA" id="ARBA00022917"/>
    </source>
</evidence>
<dbReference type="InterPro" id="IPR023168">
    <property type="entry name" value="GatB_Yqey_C_2"/>
</dbReference>
<feature type="domain" description="Asn/Gln amidotransferase" evidence="12">
    <location>
        <begin position="328"/>
        <end position="476"/>
    </location>
</feature>
<dbReference type="SUPFAM" id="SSF55931">
    <property type="entry name" value="Glutamine synthetase/guanido kinase"/>
    <property type="match status" value="1"/>
</dbReference>
<comment type="similarity">
    <text evidence="1 11">Belongs to the GatB/GatE family. GatB subfamily.</text>
</comment>
<keyword evidence="7 11" id="KW-0648">Protein biosynthesis</keyword>
<evidence type="ECO:0000256" key="8">
    <source>
        <dbReference type="ARBA" id="ARBA00024799"/>
    </source>
</evidence>
<comment type="catalytic activity">
    <reaction evidence="9 11">
        <text>L-aspartyl-tRNA(Asn) + L-glutamine + ATP + H2O = L-asparaginyl-tRNA(Asn) + L-glutamate + ADP + phosphate + 2 H(+)</text>
        <dbReference type="Rhea" id="RHEA:14513"/>
        <dbReference type="Rhea" id="RHEA-COMP:9674"/>
        <dbReference type="Rhea" id="RHEA-COMP:9677"/>
        <dbReference type="ChEBI" id="CHEBI:15377"/>
        <dbReference type="ChEBI" id="CHEBI:15378"/>
        <dbReference type="ChEBI" id="CHEBI:29985"/>
        <dbReference type="ChEBI" id="CHEBI:30616"/>
        <dbReference type="ChEBI" id="CHEBI:43474"/>
        <dbReference type="ChEBI" id="CHEBI:58359"/>
        <dbReference type="ChEBI" id="CHEBI:78515"/>
        <dbReference type="ChEBI" id="CHEBI:78516"/>
        <dbReference type="ChEBI" id="CHEBI:456216"/>
    </reaction>
</comment>
<comment type="function">
    <text evidence="8 11">Allows the formation of correctly charged Asn-tRNA(Asn) or Gln-tRNA(Gln) through the transamidation of misacylated Asp-tRNA(Asn) or Glu-tRNA(Gln) in organisms which lack either or both of asparaginyl-tRNA or glutaminyl-tRNA synthetases. The reaction takes place in the presence of glutamine and ATP through an activated phospho-Asp-tRNA(Asn) or phospho-Glu-tRNA(Gln).</text>
</comment>
<evidence type="ECO:0000259" key="12">
    <source>
        <dbReference type="SMART" id="SM00845"/>
    </source>
</evidence>
<evidence type="ECO:0000313" key="14">
    <source>
        <dbReference type="Proteomes" id="UP000738126"/>
    </source>
</evidence>
<evidence type="ECO:0000256" key="3">
    <source>
        <dbReference type="ARBA" id="ARBA00016923"/>
    </source>
</evidence>
<keyword evidence="5 11" id="KW-0547">Nucleotide-binding</keyword>
<evidence type="ECO:0000256" key="4">
    <source>
        <dbReference type="ARBA" id="ARBA00022598"/>
    </source>
</evidence>
<comment type="subunit">
    <text evidence="2 11">Heterotrimer of A, B and C subunits.</text>
</comment>
<sequence>MNWETVIGLEIHTQLATQSKIFSGAPTAYGAEPNTQACPVDLGLPGVLPVLNREAVRMAVKFGLAVEARIAPRSEFARKNYFYQDLPKGYQISQYDWPLVEGGHLDIDLEDGSRKRIGITRAHLEEDAGKSLHEDFHGMTGVDLNRAGTPLMEIVSEPDLRSPAEAAAYMKKLHALVRYLEICDGNMQEGSFRCDANVSVRPAGSEAFGTRTELKNLNSFRFVERALAYEVERQIDLLESGGQVVQETRLYDVDQGVTRTMRTKEEADDYRYFPEPDLLPVEIGADFVADVRETLPELPDEKRRRFIEEYGLPAYDAGVLTATRELAEFYESAVTESGGYAKRTANWIMSEFLAYLNKDSLELADSPVTPEMLGTLIARIEDETVSGRVAKDVFEAMWSGEGGPDEVIERKGLKQVTDTAAIEAMVDEAIANNPQQLEQYRAGKEKLFGFFVGQVMKASGGKANPQLVNELLKRKLDES</sequence>
<keyword evidence="14" id="KW-1185">Reference proteome</keyword>
<dbReference type="NCBIfam" id="NF004012">
    <property type="entry name" value="PRK05477.1-2"/>
    <property type="match status" value="1"/>
</dbReference>
<comment type="caution">
    <text evidence="13">The sequence shown here is derived from an EMBL/GenBank/DDBJ whole genome shotgun (WGS) entry which is preliminary data.</text>
</comment>
<dbReference type="HAMAP" id="MF_00121">
    <property type="entry name" value="GatB"/>
    <property type="match status" value="1"/>
</dbReference>
<comment type="catalytic activity">
    <reaction evidence="10 11">
        <text>L-glutamyl-tRNA(Gln) + L-glutamine + ATP + H2O = L-glutaminyl-tRNA(Gln) + L-glutamate + ADP + phosphate + H(+)</text>
        <dbReference type="Rhea" id="RHEA:17521"/>
        <dbReference type="Rhea" id="RHEA-COMP:9681"/>
        <dbReference type="Rhea" id="RHEA-COMP:9684"/>
        <dbReference type="ChEBI" id="CHEBI:15377"/>
        <dbReference type="ChEBI" id="CHEBI:15378"/>
        <dbReference type="ChEBI" id="CHEBI:29985"/>
        <dbReference type="ChEBI" id="CHEBI:30616"/>
        <dbReference type="ChEBI" id="CHEBI:43474"/>
        <dbReference type="ChEBI" id="CHEBI:58359"/>
        <dbReference type="ChEBI" id="CHEBI:78520"/>
        <dbReference type="ChEBI" id="CHEBI:78521"/>
        <dbReference type="ChEBI" id="CHEBI:456216"/>
    </reaction>
</comment>
<dbReference type="Pfam" id="PF02934">
    <property type="entry name" value="GatB_N"/>
    <property type="match status" value="1"/>
</dbReference>
<dbReference type="Gene3D" id="1.10.10.410">
    <property type="match status" value="1"/>
</dbReference>
<dbReference type="NCBIfam" id="NF004014">
    <property type="entry name" value="PRK05477.1-4"/>
    <property type="match status" value="1"/>
</dbReference>
<dbReference type="PROSITE" id="PS01234">
    <property type="entry name" value="GATB"/>
    <property type="match status" value="1"/>
</dbReference>
<dbReference type="InterPro" id="IPR014746">
    <property type="entry name" value="Gln_synth/guanido_kin_cat_dom"/>
</dbReference>
<keyword evidence="4 11" id="KW-0436">Ligase</keyword>
<dbReference type="InterPro" id="IPR003789">
    <property type="entry name" value="Asn/Gln_tRNA_amidoTrase-B-like"/>
</dbReference>
<evidence type="ECO:0000256" key="9">
    <source>
        <dbReference type="ARBA" id="ARBA00047380"/>
    </source>
</evidence>
<protein>
    <recommendedName>
        <fullName evidence="3 11">Aspartyl/glutamyl-tRNA(Asn/Gln) amidotransferase subunit B</fullName>
        <shortName evidence="11">Asp/Glu-ADT subunit B</shortName>
        <ecNumber evidence="11">6.3.5.-</ecNumber>
    </recommendedName>
</protein>
<dbReference type="InterPro" id="IPR006075">
    <property type="entry name" value="Asn/Gln-tRNA_Trfase_suB/E_cat"/>
</dbReference>
<keyword evidence="6 11" id="KW-0067">ATP-binding</keyword>
<evidence type="ECO:0000256" key="11">
    <source>
        <dbReference type="HAMAP-Rule" id="MF_00121"/>
    </source>
</evidence>
<dbReference type="InterPro" id="IPR017959">
    <property type="entry name" value="Asn/Gln-tRNA_amidoTrfase_suB/E"/>
</dbReference>
<gene>
    <name evidence="11" type="primary">gatB</name>
    <name evidence="13" type="ORF">CKO13_03650</name>
</gene>
<dbReference type="SUPFAM" id="SSF89095">
    <property type="entry name" value="GatB/YqeY motif"/>
    <property type="match status" value="1"/>
</dbReference>
<dbReference type="SMART" id="SM00845">
    <property type="entry name" value="GatB_Yqey"/>
    <property type="match status" value="1"/>
</dbReference>
<dbReference type="PANTHER" id="PTHR11659">
    <property type="entry name" value="GLUTAMYL-TRNA GLN AMIDOTRANSFERASE SUBUNIT B MITOCHONDRIAL AND PROKARYOTIC PET112-RELATED"/>
    <property type="match status" value="1"/>
</dbReference>
<dbReference type="InterPro" id="IPR042114">
    <property type="entry name" value="GatB_C_1"/>
</dbReference>
<evidence type="ECO:0000256" key="1">
    <source>
        <dbReference type="ARBA" id="ARBA00005306"/>
    </source>
</evidence>
<dbReference type="RefSeq" id="WP_200256925.1">
    <property type="nucleotide sequence ID" value="NZ_NRSH01000025.1"/>
</dbReference>
<dbReference type="EC" id="6.3.5.-" evidence="11"/>
<evidence type="ECO:0000313" key="13">
    <source>
        <dbReference type="EMBL" id="MBK1726131.1"/>
    </source>
</evidence>
<proteinExistence type="inferred from homology"/>
<evidence type="ECO:0000256" key="10">
    <source>
        <dbReference type="ARBA" id="ARBA00047913"/>
    </source>
</evidence>
<dbReference type="Proteomes" id="UP000738126">
    <property type="component" value="Unassembled WGS sequence"/>
</dbReference>
<dbReference type="PANTHER" id="PTHR11659:SF0">
    <property type="entry name" value="GLUTAMYL-TRNA(GLN) AMIDOTRANSFERASE SUBUNIT B, MITOCHONDRIAL"/>
    <property type="match status" value="1"/>
</dbReference>
<evidence type="ECO:0000256" key="2">
    <source>
        <dbReference type="ARBA" id="ARBA00011123"/>
    </source>
</evidence>
<name>A0ABS1E6V5_9GAMM</name>
<dbReference type="InterPro" id="IPR004413">
    <property type="entry name" value="GatB"/>
</dbReference>
<dbReference type="NCBIfam" id="TIGR00133">
    <property type="entry name" value="gatB"/>
    <property type="match status" value="1"/>
</dbReference>
<accession>A0ABS1E6V5</accession>
<dbReference type="InterPro" id="IPR018027">
    <property type="entry name" value="Asn/Gln_amidotransferase"/>
</dbReference>
<evidence type="ECO:0000256" key="6">
    <source>
        <dbReference type="ARBA" id="ARBA00022840"/>
    </source>
</evidence>
<dbReference type="Gene3D" id="1.10.150.380">
    <property type="entry name" value="GatB domain, N-terminal subdomain"/>
    <property type="match status" value="1"/>
</dbReference>
<reference evidence="13 14" key="1">
    <citation type="journal article" date="2020" name="Microorganisms">
        <title>Osmotic Adaptation and Compatible Solute Biosynthesis of Phototrophic Bacteria as Revealed from Genome Analyses.</title>
        <authorList>
            <person name="Imhoff J.F."/>
            <person name="Rahn T."/>
            <person name="Kunzel S."/>
            <person name="Keller A."/>
            <person name="Neulinger S.C."/>
        </authorList>
    </citation>
    <scope>NUCLEOTIDE SEQUENCE [LARGE SCALE GENOMIC DNA]</scope>
    <source>
        <strain evidence="13 14">DSM 15116</strain>
    </source>
</reference>
<evidence type="ECO:0000256" key="5">
    <source>
        <dbReference type="ARBA" id="ARBA00022741"/>
    </source>
</evidence>
<dbReference type="InterPro" id="IPR017958">
    <property type="entry name" value="Gln-tRNA_amidoTrfase_suB_CS"/>
</dbReference>
<organism evidence="13 14">
    <name type="scientific">Halorhodospira neutriphila</name>
    <dbReference type="NCBI Taxonomy" id="168379"/>
    <lineage>
        <taxon>Bacteria</taxon>
        <taxon>Pseudomonadati</taxon>
        <taxon>Pseudomonadota</taxon>
        <taxon>Gammaproteobacteria</taxon>
        <taxon>Chromatiales</taxon>
        <taxon>Ectothiorhodospiraceae</taxon>
        <taxon>Halorhodospira</taxon>
    </lineage>
</organism>
<dbReference type="NCBIfam" id="NF004015">
    <property type="entry name" value="PRK05477.1-5"/>
    <property type="match status" value="1"/>
</dbReference>
<dbReference type="EMBL" id="NRSH01000025">
    <property type="protein sequence ID" value="MBK1726131.1"/>
    <property type="molecule type" value="Genomic_DNA"/>
</dbReference>